<reference evidence="1" key="1">
    <citation type="submission" date="2021-05" db="EMBL/GenBank/DDBJ databases">
        <authorList>
            <person name="Pan Q."/>
            <person name="Jouanno E."/>
            <person name="Zahm M."/>
            <person name="Klopp C."/>
            <person name="Cabau C."/>
            <person name="Louis A."/>
            <person name="Berthelot C."/>
            <person name="Parey E."/>
            <person name="Roest Crollius H."/>
            <person name="Montfort J."/>
            <person name="Robinson-Rechavi M."/>
            <person name="Bouchez O."/>
            <person name="Lampietro C."/>
            <person name="Lopez Roques C."/>
            <person name="Donnadieu C."/>
            <person name="Postlethwait J."/>
            <person name="Bobe J."/>
            <person name="Dillon D."/>
            <person name="Chandos A."/>
            <person name="von Hippel F."/>
            <person name="Guiguen Y."/>
        </authorList>
    </citation>
    <scope>NUCLEOTIDE SEQUENCE</scope>
    <source>
        <strain evidence="1">YG-Jan2019</strain>
    </source>
</reference>
<proteinExistence type="predicted"/>
<name>A0ACC2GWI3_DALPE</name>
<accession>A0ACC2GWI3</accession>
<protein>
    <submittedName>
        <fullName evidence="1">Uncharacterized protein</fullName>
    </submittedName>
</protein>
<comment type="caution">
    <text evidence="1">The sequence shown here is derived from an EMBL/GenBank/DDBJ whole genome shotgun (WGS) entry which is preliminary data.</text>
</comment>
<sequence>MGEKLQAVTSCVWVTKGRRVSIIQPPVPVPQSVIASPRAAATAIVCRTPREHQASTTQVVVPQMLFLHSIGRFVFRIFPLTAFTPWIKEYTKNSVAVAQQLSFLVPEAMAKASKTRALQKALGKLSERRKKPWPTGAGRSACPEFQQEF</sequence>
<gene>
    <name evidence="1" type="ORF">DPEC_G00096600</name>
</gene>
<evidence type="ECO:0000313" key="2">
    <source>
        <dbReference type="Proteomes" id="UP001157502"/>
    </source>
</evidence>
<dbReference type="EMBL" id="CM055735">
    <property type="protein sequence ID" value="KAJ8007673.1"/>
    <property type="molecule type" value="Genomic_DNA"/>
</dbReference>
<dbReference type="Proteomes" id="UP001157502">
    <property type="component" value="Chromosome 8"/>
</dbReference>
<evidence type="ECO:0000313" key="1">
    <source>
        <dbReference type="EMBL" id="KAJ8007673.1"/>
    </source>
</evidence>
<keyword evidence="2" id="KW-1185">Reference proteome</keyword>
<organism evidence="1 2">
    <name type="scientific">Dallia pectoralis</name>
    <name type="common">Alaska blackfish</name>
    <dbReference type="NCBI Taxonomy" id="75939"/>
    <lineage>
        <taxon>Eukaryota</taxon>
        <taxon>Metazoa</taxon>
        <taxon>Chordata</taxon>
        <taxon>Craniata</taxon>
        <taxon>Vertebrata</taxon>
        <taxon>Euteleostomi</taxon>
        <taxon>Actinopterygii</taxon>
        <taxon>Neopterygii</taxon>
        <taxon>Teleostei</taxon>
        <taxon>Protacanthopterygii</taxon>
        <taxon>Esociformes</taxon>
        <taxon>Umbridae</taxon>
        <taxon>Dallia</taxon>
    </lineage>
</organism>